<evidence type="ECO:0000313" key="7">
    <source>
        <dbReference type="EMBL" id="CUQ85562.1"/>
    </source>
</evidence>
<evidence type="ECO:0000256" key="5">
    <source>
        <dbReference type="ARBA" id="ARBA00022944"/>
    </source>
</evidence>
<dbReference type="GO" id="GO:0019350">
    <property type="term" value="P:teichoic acid biosynthetic process"/>
    <property type="evidence" value="ECO:0007669"/>
    <property type="project" value="UniProtKB-KW"/>
</dbReference>
<proteinExistence type="inferred from homology"/>
<comment type="similarity">
    <text evidence="2">Belongs to the CDP-glycerol glycerophosphotransferase family.</text>
</comment>
<organism evidence="7 8">
    <name type="scientific">Lachnospira eligens</name>
    <dbReference type="NCBI Taxonomy" id="39485"/>
    <lineage>
        <taxon>Bacteria</taxon>
        <taxon>Bacillati</taxon>
        <taxon>Bacillota</taxon>
        <taxon>Clostridia</taxon>
        <taxon>Lachnospirales</taxon>
        <taxon>Lachnospiraceae</taxon>
        <taxon>Lachnospira</taxon>
    </lineage>
</organism>
<dbReference type="InterPro" id="IPR051612">
    <property type="entry name" value="Teichoic_Acid_Biosynth"/>
</dbReference>
<dbReference type="EMBL" id="CZBV01000004">
    <property type="protein sequence ID" value="CUQ85562.1"/>
    <property type="molecule type" value="Genomic_DNA"/>
</dbReference>
<sequence length="509" mass="59538">MKENNIIKWEKIEKIEENKKIVIFGASSHSNYLLNQIKNKKMIIAVVDNDKRKWGLKFSDIFGELLENSNLIINSPESLINIREKQNIIIAIASVHEKEIVEQVRKLGFSNFLSIISLENDEKDKKDQRKNVAVKYKSNPIVNNKVLFIMGFDGSHEKYITLELEKYTQLDLVWCVRSPREDKPKSVRMVCESNWKQYYQEIETAKVIIYDSRLPIGYIKKRGQYVIHTKHWSSITLKKFYLEDKTAMSIPGLAERQKEETSVIDFIFTGSEFDEKTCRTGFGYDGKFIRVGSPRSDVLFKNESKQKICDYYGIDYKIHLLMYAPTFRSNIQNNKEYIAYNPQFYFNVDEIVNVLKKRFGGEWKCLKRLHPMAAIQASDGNINNNVIDVSLYQDAQELVAASEVMITDYSSIMFESAYKFNPVFLFAPDRIKYIKEERDLLIDYESLPFDISESNDELIKCISDFNEDLYKKKVKKFLDSYGVHEDGHASERAAQFILKLIEQKELNYE</sequence>
<protein>
    <submittedName>
        <fullName evidence="7">CDP-glycerol:poly(Glycerophosphate) glycerophosphotransferase</fullName>
        <ecNumber evidence="7">2.7.8.12</ecNumber>
    </submittedName>
</protein>
<dbReference type="InterPro" id="IPR043149">
    <property type="entry name" value="TagF_N"/>
</dbReference>
<gene>
    <name evidence="7" type="primary">tagF_2</name>
    <name evidence="7" type="ORF">ERS852492_01644</name>
</gene>
<evidence type="ECO:0000256" key="2">
    <source>
        <dbReference type="ARBA" id="ARBA00010488"/>
    </source>
</evidence>
<evidence type="ECO:0000256" key="4">
    <source>
        <dbReference type="ARBA" id="ARBA00022679"/>
    </source>
</evidence>
<keyword evidence="5" id="KW-0777">Teichoic acid biosynthesis</keyword>
<dbReference type="SUPFAM" id="SSF53756">
    <property type="entry name" value="UDP-Glycosyltransferase/glycogen phosphorylase"/>
    <property type="match status" value="1"/>
</dbReference>
<dbReference type="GO" id="GO:0047355">
    <property type="term" value="F:CDP-glycerol glycerophosphotransferase activity"/>
    <property type="evidence" value="ECO:0007669"/>
    <property type="project" value="UniProtKB-EC"/>
</dbReference>
<name>A0A174ZHY5_9FIRM</name>
<dbReference type="AlphaFoldDB" id="A0A174ZHY5"/>
<dbReference type="PANTHER" id="PTHR37316">
    <property type="entry name" value="TEICHOIC ACID GLYCEROL-PHOSPHATE PRIMASE"/>
    <property type="match status" value="1"/>
</dbReference>
<keyword evidence="3" id="KW-1003">Cell membrane</keyword>
<evidence type="ECO:0000256" key="3">
    <source>
        <dbReference type="ARBA" id="ARBA00022475"/>
    </source>
</evidence>
<evidence type="ECO:0000256" key="6">
    <source>
        <dbReference type="ARBA" id="ARBA00023136"/>
    </source>
</evidence>
<dbReference type="GO" id="GO:0005886">
    <property type="term" value="C:plasma membrane"/>
    <property type="evidence" value="ECO:0007669"/>
    <property type="project" value="UniProtKB-SubCell"/>
</dbReference>
<reference evidence="7 8" key="1">
    <citation type="submission" date="2015-09" db="EMBL/GenBank/DDBJ databases">
        <authorList>
            <consortium name="Pathogen Informatics"/>
        </authorList>
    </citation>
    <scope>NUCLEOTIDE SEQUENCE [LARGE SCALE GENOMIC DNA]</scope>
    <source>
        <strain evidence="7 8">2789STDY5834878</strain>
    </source>
</reference>
<dbReference type="PANTHER" id="PTHR37316:SF1">
    <property type="entry name" value="TEICHOIC ACID GLYCEROL-PHOSPHATE PRIMASE"/>
    <property type="match status" value="1"/>
</dbReference>
<keyword evidence="4 7" id="KW-0808">Transferase</keyword>
<dbReference type="EC" id="2.7.8.12" evidence="7"/>
<keyword evidence="6" id="KW-0472">Membrane</keyword>
<evidence type="ECO:0000256" key="1">
    <source>
        <dbReference type="ARBA" id="ARBA00004202"/>
    </source>
</evidence>
<dbReference type="Gene3D" id="3.40.50.12580">
    <property type="match status" value="1"/>
</dbReference>
<accession>A0A174ZHY5</accession>
<comment type="subcellular location">
    <subcellularLocation>
        <location evidence="1">Cell membrane</location>
        <topology evidence="1">Peripheral membrane protein</topology>
    </subcellularLocation>
</comment>
<dbReference type="InterPro" id="IPR007554">
    <property type="entry name" value="Glycerophosphate_synth"/>
</dbReference>
<evidence type="ECO:0000313" key="8">
    <source>
        <dbReference type="Proteomes" id="UP000095780"/>
    </source>
</evidence>
<dbReference type="RefSeq" id="WP_172678265.1">
    <property type="nucleotide sequence ID" value="NZ_CABIXW010000004.1"/>
</dbReference>
<dbReference type="InterPro" id="IPR043148">
    <property type="entry name" value="TagF_C"/>
</dbReference>
<dbReference type="Proteomes" id="UP000095780">
    <property type="component" value="Unassembled WGS sequence"/>
</dbReference>
<dbReference type="Gene3D" id="3.40.50.11820">
    <property type="match status" value="1"/>
</dbReference>
<dbReference type="Pfam" id="PF04464">
    <property type="entry name" value="Glyphos_transf"/>
    <property type="match status" value="1"/>
</dbReference>
<dbReference type="Gene3D" id="3.40.50.720">
    <property type="entry name" value="NAD(P)-binding Rossmann-like Domain"/>
    <property type="match status" value="1"/>
</dbReference>